<dbReference type="PANTHER" id="PTHR22916">
    <property type="entry name" value="GLYCOSYLTRANSFERASE"/>
    <property type="match status" value="1"/>
</dbReference>
<proteinExistence type="predicted"/>
<dbReference type="AlphaFoldDB" id="A0A379DVJ5"/>
<keyword evidence="2" id="KW-0328">Glycosyltransferase</keyword>
<organism evidence="2 3">
    <name type="scientific">Prevotella disiens</name>
    <dbReference type="NCBI Taxonomy" id="28130"/>
    <lineage>
        <taxon>Bacteria</taxon>
        <taxon>Pseudomonadati</taxon>
        <taxon>Bacteroidota</taxon>
        <taxon>Bacteroidia</taxon>
        <taxon>Bacteroidales</taxon>
        <taxon>Prevotellaceae</taxon>
        <taxon>Prevotella</taxon>
    </lineage>
</organism>
<dbReference type="RefSeq" id="WP_021669161.1">
    <property type="nucleotide sequence ID" value="NZ_UGTL01000001.1"/>
</dbReference>
<dbReference type="InterPro" id="IPR029044">
    <property type="entry name" value="Nucleotide-diphossugar_trans"/>
</dbReference>
<evidence type="ECO:0000259" key="1">
    <source>
        <dbReference type="Pfam" id="PF00535"/>
    </source>
</evidence>
<dbReference type="EC" id="2.4.1.-" evidence="2"/>
<dbReference type="CDD" id="cd06433">
    <property type="entry name" value="GT_2_WfgS_like"/>
    <property type="match status" value="1"/>
</dbReference>
<feature type="domain" description="Glycosyltransferase 2-like" evidence="1">
    <location>
        <begin position="12"/>
        <end position="138"/>
    </location>
</feature>
<name>A0A379DVJ5_9BACT</name>
<dbReference type="EMBL" id="UGTL01000001">
    <property type="protein sequence ID" value="SUB84435.1"/>
    <property type="molecule type" value="Genomic_DNA"/>
</dbReference>
<gene>
    <name evidence="2" type="ORF">NCTC11157_00138</name>
</gene>
<reference evidence="2 3" key="1">
    <citation type="submission" date="2018-06" db="EMBL/GenBank/DDBJ databases">
        <authorList>
            <consortium name="Pathogen Informatics"/>
            <person name="Doyle S."/>
        </authorList>
    </citation>
    <scope>NUCLEOTIDE SEQUENCE [LARGE SCALE GENOMIC DNA]</scope>
    <source>
        <strain evidence="2 3">NCTC11157</strain>
    </source>
</reference>
<dbReference type="GeneID" id="91081411"/>
<evidence type="ECO:0000313" key="2">
    <source>
        <dbReference type="EMBL" id="SUB84435.1"/>
    </source>
</evidence>
<dbReference type="OrthoDB" id="9788101at2"/>
<accession>A0A379DVJ5</accession>
<dbReference type="InterPro" id="IPR001173">
    <property type="entry name" value="Glyco_trans_2-like"/>
</dbReference>
<dbReference type="GO" id="GO:0016758">
    <property type="term" value="F:hexosyltransferase activity"/>
    <property type="evidence" value="ECO:0007669"/>
    <property type="project" value="UniProtKB-ARBA"/>
</dbReference>
<dbReference type="Proteomes" id="UP000254072">
    <property type="component" value="Unassembled WGS sequence"/>
</dbReference>
<dbReference type="PANTHER" id="PTHR22916:SF67">
    <property type="entry name" value="COLANIC ACID BIOSYNTHESIS GLYCOSYL TRANSFERASE WCAE-RELATED"/>
    <property type="match status" value="1"/>
</dbReference>
<dbReference type="Pfam" id="PF00535">
    <property type="entry name" value="Glycos_transf_2"/>
    <property type="match status" value="1"/>
</dbReference>
<sequence length="241" mass="27665">MLQIDKNYPKVTVVTVCFNVKEALLLTANNVFQQDYPSLEYVIVDGASTDGTVEALQNMGEKLNKWVSEPDKGIYDAMNKAVNLSSGEWIIFLNAGDTFDENNVLKRVFSQPHKADIIYGDVVKGNIIKQAEPPHNAHRMYFCHQSCLTRKACLQEFPFDINHKMSADFKFFKQMWKARKQFLQLPFAIANFDTTGVSNTSRSKGLMDNIKVIKETDNFTDKLRFLPRLYLVYSICKLRNK</sequence>
<dbReference type="Gene3D" id="3.90.550.10">
    <property type="entry name" value="Spore Coat Polysaccharide Biosynthesis Protein SpsA, Chain A"/>
    <property type="match status" value="1"/>
</dbReference>
<dbReference type="SUPFAM" id="SSF53448">
    <property type="entry name" value="Nucleotide-diphospho-sugar transferases"/>
    <property type="match status" value="1"/>
</dbReference>
<protein>
    <submittedName>
        <fullName evidence="2">PGL/p-HBAD biosynthesis glycosyltransferase Rv2957/MT3031</fullName>
        <ecNumber evidence="2">2.4.1.-</ecNumber>
    </submittedName>
</protein>
<keyword evidence="2" id="KW-0808">Transferase</keyword>
<evidence type="ECO:0000313" key="3">
    <source>
        <dbReference type="Proteomes" id="UP000254072"/>
    </source>
</evidence>